<dbReference type="Proteomes" id="UP000828390">
    <property type="component" value="Unassembled WGS sequence"/>
</dbReference>
<reference evidence="1" key="1">
    <citation type="journal article" date="2019" name="bioRxiv">
        <title>The Genome of the Zebra Mussel, Dreissena polymorpha: A Resource for Invasive Species Research.</title>
        <authorList>
            <person name="McCartney M.A."/>
            <person name="Auch B."/>
            <person name="Kono T."/>
            <person name="Mallez S."/>
            <person name="Zhang Y."/>
            <person name="Obille A."/>
            <person name="Becker A."/>
            <person name="Abrahante J.E."/>
            <person name="Garbe J."/>
            <person name="Badalamenti J.P."/>
            <person name="Herman A."/>
            <person name="Mangelson H."/>
            <person name="Liachko I."/>
            <person name="Sullivan S."/>
            <person name="Sone E.D."/>
            <person name="Koren S."/>
            <person name="Silverstein K.A.T."/>
            <person name="Beckman K.B."/>
            <person name="Gohl D.M."/>
        </authorList>
    </citation>
    <scope>NUCLEOTIDE SEQUENCE</scope>
    <source>
        <strain evidence="1">Duluth1</strain>
        <tissue evidence="1">Whole animal</tissue>
    </source>
</reference>
<protein>
    <submittedName>
        <fullName evidence="1">Uncharacterized protein</fullName>
    </submittedName>
</protein>
<reference evidence="1" key="2">
    <citation type="submission" date="2020-11" db="EMBL/GenBank/DDBJ databases">
        <authorList>
            <person name="McCartney M.A."/>
            <person name="Auch B."/>
            <person name="Kono T."/>
            <person name="Mallez S."/>
            <person name="Becker A."/>
            <person name="Gohl D.M."/>
            <person name="Silverstein K.A.T."/>
            <person name="Koren S."/>
            <person name="Bechman K.B."/>
            <person name="Herman A."/>
            <person name="Abrahante J.E."/>
            <person name="Garbe J."/>
        </authorList>
    </citation>
    <scope>NUCLEOTIDE SEQUENCE</scope>
    <source>
        <strain evidence="1">Duluth1</strain>
        <tissue evidence="1">Whole animal</tissue>
    </source>
</reference>
<evidence type="ECO:0000313" key="2">
    <source>
        <dbReference type="EMBL" id="KAH3878104.1"/>
    </source>
</evidence>
<sequence>MLIIGPLAEDSNNSRDRSSIRNVCHLAHWLRTATIHETGVALEMCVTWPTG</sequence>
<keyword evidence="3" id="KW-1185">Reference proteome</keyword>
<evidence type="ECO:0000313" key="3">
    <source>
        <dbReference type="Proteomes" id="UP000828390"/>
    </source>
</evidence>
<name>A0A9D4CUT0_DREPO</name>
<accession>A0A9D4CUT0</accession>
<dbReference type="EMBL" id="JAIWYP010000012">
    <property type="protein sequence ID" value="KAH3731266.1"/>
    <property type="molecule type" value="Genomic_DNA"/>
</dbReference>
<proteinExistence type="predicted"/>
<gene>
    <name evidence="2" type="ORF">DPMN_001987</name>
    <name evidence="1" type="ORF">DPMN_057274</name>
</gene>
<evidence type="ECO:0000313" key="1">
    <source>
        <dbReference type="EMBL" id="KAH3731266.1"/>
    </source>
</evidence>
<dbReference type="AlphaFoldDB" id="A0A9D4CUT0"/>
<organism evidence="1 3">
    <name type="scientific">Dreissena polymorpha</name>
    <name type="common">Zebra mussel</name>
    <name type="synonym">Mytilus polymorpha</name>
    <dbReference type="NCBI Taxonomy" id="45954"/>
    <lineage>
        <taxon>Eukaryota</taxon>
        <taxon>Metazoa</taxon>
        <taxon>Spiralia</taxon>
        <taxon>Lophotrochozoa</taxon>
        <taxon>Mollusca</taxon>
        <taxon>Bivalvia</taxon>
        <taxon>Autobranchia</taxon>
        <taxon>Heteroconchia</taxon>
        <taxon>Euheterodonta</taxon>
        <taxon>Imparidentia</taxon>
        <taxon>Neoheterodontei</taxon>
        <taxon>Myida</taxon>
        <taxon>Dreissenoidea</taxon>
        <taxon>Dreissenidae</taxon>
        <taxon>Dreissena</taxon>
    </lineage>
</organism>
<comment type="caution">
    <text evidence="1">The sequence shown here is derived from an EMBL/GenBank/DDBJ whole genome shotgun (WGS) entry which is preliminary data.</text>
</comment>
<dbReference type="EMBL" id="JAIWYP010000001">
    <property type="protein sequence ID" value="KAH3878104.1"/>
    <property type="molecule type" value="Genomic_DNA"/>
</dbReference>